<feature type="region of interest" description="Disordered" evidence="1">
    <location>
        <begin position="19"/>
        <end position="62"/>
    </location>
</feature>
<accession>A0A9N9IRJ6</accession>
<evidence type="ECO:0000313" key="2">
    <source>
        <dbReference type="EMBL" id="CAG8745538.1"/>
    </source>
</evidence>
<proteinExistence type="predicted"/>
<feature type="compositionally biased region" description="Basic and acidic residues" evidence="1">
    <location>
        <begin position="25"/>
        <end position="47"/>
    </location>
</feature>
<evidence type="ECO:0000313" key="3">
    <source>
        <dbReference type="Proteomes" id="UP000789375"/>
    </source>
</evidence>
<feature type="non-terminal residue" evidence="2">
    <location>
        <position position="62"/>
    </location>
</feature>
<protein>
    <submittedName>
        <fullName evidence="2">13584_t:CDS:1</fullName>
    </submittedName>
</protein>
<name>A0A9N9IRJ6_FUNMO</name>
<dbReference type="EMBL" id="CAJVPP010022651">
    <property type="protein sequence ID" value="CAG8745538.1"/>
    <property type="molecule type" value="Genomic_DNA"/>
</dbReference>
<organism evidence="2 3">
    <name type="scientific">Funneliformis mosseae</name>
    <name type="common">Endomycorrhizal fungus</name>
    <name type="synonym">Glomus mosseae</name>
    <dbReference type="NCBI Taxonomy" id="27381"/>
    <lineage>
        <taxon>Eukaryota</taxon>
        <taxon>Fungi</taxon>
        <taxon>Fungi incertae sedis</taxon>
        <taxon>Mucoromycota</taxon>
        <taxon>Glomeromycotina</taxon>
        <taxon>Glomeromycetes</taxon>
        <taxon>Glomerales</taxon>
        <taxon>Glomeraceae</taxon>
        <taxon>Funneliformis</taxon>
    </lineage>
</organism>
<sequence length="62" mass="6660">LIAVLIAVDDATPYDLKDSISILQKRQDPKPPKEPVPEPSKVPEPKKTCASPDDPGCKPPQG</sequence>
<keyword evidence="3" id="KW-1185">Reference proteome</keyword>
<reference evidence="2" key="1">
    <citation type="submission" date="2021-06" db="EMBL/GenBank/DDBJ databases">
        <authorList>
            <person name="Kallberg Y."/>
            <person name="Tangrot J."/>
            <person name="Rosling A."/>
        </authorList>
    </citation>
    <scope>NUCLEOTIDE SEQUENCE</scope>
    <source>
        <strain evidence="2">87-6 pot B 2015</strain>
    </source>
</reference>
<evidence type="ECO:0000256" key="1">
    <source>
        <dbReference type="SAM" id="MobiDB-lite"/>
    </source>
</evidence>
<comment type="caution">
    <text evidence="2">The sequence shown here is derived from an EMBL/GenBank/DDBJ whole genome shotgun (WGS) entry which is preliminary data.</text>
</comment>
<feature type="non-terminal residue" evidence="2">
    <location>
        <position position="1"/>
    </location>
</feature>
<dbReference type="Proteomes" id="UP000789375">
    <property type="component" value="Unassembled WGS sequence"/>
</dbReference>
<gene>
    <name evidence="2" type="ORF">FMOSSE_LOCUS16380</name>
</gene>
<dbReference type="AlphaFoldDB" id="A0A9N9IRJ6"/>